<protein>
    <submittedName>
        <fullName evidence="2">Uncharacterized protein</fullName>
    </submittedName>
</protein>
<evidence type="ECO:0000313" key="2">
    <source>
        <dbReference type="EMBL" id="KAG7297363.1"/>
    </source>
</evidence>
<feature type="compositionally biased region" description="Polar residues" evidence="1">
    <location>
        <begin position="338"/>
        <end position="393"/>
    </location>
</feature>
<feature type="region of interest" description="Disordered" evidence="1">
    <location>
        <begin position="1"/>
        <end position="82"/>
    </location>
</feature>
<proteinExistence type="predicted"/>
<reference evidence="2 3" key="1">
    <citation type="submission" date="2021-06" db="EMBL/GenBank/DDBJ databases">
        <title>A haploid diamondback moth (Plutella xylostella L.) genome assembly resolves 31 chromosomes and identifies a diamide resistance mutation.</title>
        <authorList>
            <person name="Ward C.M."/>
            <person name="Perry K.D."/>
            <person name="Baker G."/>
            <person name="Powis K."/>
            <person name="Heckel D.G."/>
            <person name="Baxter S.W."/>
        </authorList>
    </citation>
    <scope>NUCLEOTIDE SEQUENCE [LARGE SCALE GENOMIC DNA]</scope>
    <source>
        <strain evidence="2 3">LV</strain>
        <tissue evidence="2">Single pupa</tissue>
    </source>
</reference>
<dbReference type="Proteomes" id="UP000823941">
    <property type="component" value="Chromosome 26"/>
</dbReference>
<organism evidence="2 3">
    <name type="scientific">Plutella xylostella</name>
    <name type="common">Diamondback moth</name>
    <name type="synonym">Plutella maculipennis</name>
    <dbReference type="NCBI Taxonomy" id="51655"/>
    <lineage>
        <taxon>Eukaryota</taxon>
        <taxon>Metazoa</taxon>
        <taxon>Ecdysozoa</taxon>
        <taxon>Arthropoda</taxon>
        <taxon>Hexapoda</taxon>
        <taxon>Insecta</taxon>
        <taxon>Pterygota</taxon>
        <taxon>Neoptera</taxon>
        <taxon>Endopterygota</taxon>
        <taxon>Lepidoptera</taxon>
        <taxon>Glossata</taxon>
        <taxon>Ditrysia</taxon>
        <taxon>Yponomeutoidea</taxon>
        <taxon>Plutellidae</taxon>
        <taxon>Plutella</taxon>
    </lineage>
</organism>
<feature type="compositionally biased region" description="Basic residues" evidence="1">
    <location>
        <begin position="58"/>
        <end position="77"/>
    </location>
</feature>
<name>A0ABQ7PXA4_PLUXY</name>
<accession>A0ABQ7PXA4</accession>
<evidence type="ECO:0000313" key="3">
    <source>
        <dbReference type="Proteomes" id="UP000823941"/>
    </source>
</evidence>
<feature type="compositionally biased region" description="Low complexity" evidence="1">
    <location>
        <begin position="405"/>
        <end position="423"/>
    </location>
</feature>
<feature type="region of interest" description="Disordered" evidence="1">
    <location>
        <begin position="334"/>
        <end position="456"/>
    </location>
</feature>
<comment type="caution">
    <text evidence="2">The sequence shown here is derived from an EMBL/GenBank/DDBJ whole genome shotgun (WGS) entry which is preliminary data.</text>
</comment>
<sequence>MDSNPTDDAQNLQPEAMASGSVREKRRKRARSSSSSSSASSSSSSTTSSSSSSDSSRKGKKSRRRRRRRRRTKRHGERRVNELVKEVSELRKYLSNMHPMSNSGVNMEEDIVSVDPNVSGELYAESDNHETNPTVEESLQLEATTKIKEPAVPKAPEQHLKLLDTLQRFNTAEWCEVRYADTQKNYNFSPGFVELDINEEVKAYDSLRNLAYSDKTFAALTFCALQQREVLQTSLRSLLSWYRNNENTSFDTFSEKLNELFLNGEFPKVSADLLQLICGHRAEIIQMRRDGITNSVRDPLVKAAIRKIPPSNQHVFNAEKFTNTVEKAGGVRKAFWPTKSSSKNPAPQAGTNKTAKNQNLPQRFTPSAMPSQGSRHTGYTSGFQRYNAPSQGANHYGSYNRPSQGRYNNDSRGGSSNNVSRSRAPQQLTTNGRNKTVRKRGASPFPDNRGGKRRRF</sequence>
<feature type="compositionally biased region" description="Polar residues" evidence="1">
    <location>
        <begin position="1"/>
        <end position="13"/>
    </location>
</feature>
<feature type="compositionally biased region" description="Low complexity" evidence="1">
    <location>
        <begin position="32"/>
        <end position="54"/>
    </location>
</feature>
<evidence type="ECO:0000256" key="1">
    <source>
        <dbReference type="SAM" id="MobiDB-lite"/>
    </source>
</evidence>
<gene>
    <name evidence="2" type="ORF">JYU34_019336</name>
</gene>
<dbReference type="EMBL" id="JAHIBW010000026">
    <property type="protein sequence ID" value="KAG7297363.1"/>
    <property type="molecule type" value="Genomic_DNA"/>
</dbReference>
<feature type="compositionally biased region" description="Polar residues" evidence="1">
    <location>
        <begin position="424"/>
        <end position="434"/>
    </location>
</feature>
<keyword evidence="3" id="KW-1185">Reference proteome</keyword>